<dbReference type="SUPFAM" id="SSF55846">
    <property type="entry name" value="N-acetylmuramoyl-L-alanine amidase-like"/>
    <property type="match status" value="1"/>
</dbReference>
<dbReference type="InterPro" id="IPR036505">
    <property type="entry name" value="Amidase/PGRP_sf"/>
</dbReference>
<keyword evidence="3" id="KW-0378">Hydrolase</keyword>
<feature type="region of interest" description="Disordered" evidence="1">
    <location>
        <begin position="194"/>
        <end position="222"/>
    </location>
</feature>
<feature type="domain" description="N-acetylmuramoyl-L-alanine amidase" evidence="2">
    <location>
        <begin position="31"/>
        <end position="180"/>
    </location>
</feature>
<evidence type="ECO:0000256" key="1">
    <source>
        <dbReference type="SAM" id="MobiDB-lite"/>
    </source>
</evidence>
<dbReference type="Pfam" id="PF01510">
    <property type="entry name" value="Amidase_2"/>
    <property type="match status" value="1"/>
</dbReference>
<protein>
    <submittedName>
        <fullName evidence="3">N-acetylmuramoyl-L-alanine amidase</fullName>
        <ecNumber evidence="3">3.5.1.28</ecNumber>
    </submittedName>
</protein>
<dbReference type="InterPro" id="IPR002502">
    <property type="entry name" value="Amidase_domain"/>
</dbReference>
<dbReference type="InterPro" id="IPR036365">
    <property type="entry name" value="PGBD-like_sf"/>
</dbReference>
<gene>
    <name evidence="3" type="ORF">MQP27_14870</name>
</gene>
<accession>A0ABS9Y6W4</accession>
<name>A0ABS9Y6W4_9ACTN</name>
<comment type="caution">
    <text evidence="3">The sequence shown here is derived from an EMBL/GenBank/DDBJ whole genome shotgun (WGS) entry which is preliminary data.</text>
</comment>
<evidence type="ECO:0000259" key="2">
    <source>
        <dbReference type="SMART" id="SM00644"/>
    </source>
</evidence>
<reference evidence="3" key="1">
    <citation type="submission" date="2022-03" db="EMBL/GenBank/DDBJ databases">
        <title>Streptomyces 7R015 and 7R016 isolated from Barleria lupulina in Thailand.</title>
        <authorList>
            <person name="Kanchanasin P."/>
            <person name="Phongsopitanun W."/>
            <person name="Tanasupawat S."/>
        </authorList>
    </citation>
    <scope>NUCLEOTIDE SEQUENCE</scope>
    <source>
        <strain evidence="3">7R015</strain>
    </source>
</reference>
<dbReference type="EMBL" id="JALDAY010000004">
    <property type="protein sequence ID" value="MCI3272396.1"/>
    <property type="molecule type" value="Genomic_DNA"/>
</dbReference>
<sequence length="316" mass="33377">MATPLTAAQMLAALKAEGLTVHEHTGWTTHNRDAATGKSFGPVIGVLIHHTAGHGDKELCYKGRSDLPGPLCHAWLGKTDGLWTIGNGRANHAGAVDLDVLNALREEHAPLPHDNQANADGNDCLYGLEIENLGNGKDPYPDAQYHQAVLWAAAICRAHGWSEKSVAGHKEVQPGKVDPSFDMDDFRADVKKQLAASATKTSPAPTKPSKPTKPTKASKPRVDLSRLVAAAKNDPGAKQGHVSYMAGTNLTEAALVKLGYLAKTYAGDGSFGTTTVAAYAKWQHHLGYTGTDANGIPGKISLSRLGEKSGLFTVVA</sequence>
<dbReference type="Gene3D" id="3.40.80.10">
    <property type="entry name" value="Peptidoglycan recognition protein-like"/>
    <property type="match status" value="1"/>
</dbReference>
<dbReference type="EC" id="3.5.1.28" evidence="3"/>
<keyword evidence="4" id="KW-1185">Reference proteome</keyword>
<dbReference type="Proteomes" id="UP001165269">
    <property type="component" value="Unassembled WGS sequence"/>
</dbReference>
<feature type="compositionally biased region" description="Low complexity" evidence="1">
    <location>
        <begin position="195"/>
        <end position="217"/>
    </location>
</feature>
<proteinExistence type="predicted"/>
<dbReference type="SMART" id="SM00644">
    <property type="entry name" value="Ami_2"/>
    <property type="match status" value="1"/>
</dbReference>
<dbReference type="SUPFAM" id="SSF47090">
    <property type="entry name" value="PGBD-like"/>
    <property type="match status" value="1"/>
</dbReference>
<evidence type="ECO:0000313" key="3">
    <source>
        <dbReference type="EMBL" id="MCI3272396.1"/>
    </source>
</evidence>
<dbReference type="GO" id="GO:0008745">
    <property type="term" value="F:N-acetylmuramoyl-L-alanine amidase activity"/>
    <property type="evidence" value="ECO:0007669"/>
    <property type="project" value="UniProtKB-EC"/>
</dbReference>
<dbReference type="RefSeq" id="WP_242765552.1">
    <property type="nucleotide sequence ID" value="NZ_JALDAY010000004.1"/>
</dbReference>
<evidence type="ECO:0000313" key="4">
    <source>
        <dbReference type="Proteomes" id="UP001165269"/>
    </source>
</evidence>
<organism evidence="3 4">
    <name type="scientific">Streptomyces cylindrosporus</name>
    <dbReference type="NCBI Taxonomy" id="2927583"/>
    <lineage>
        <taxon>Bacteria</taxon>
        <taxon>Bacillati</taxon>
        <taxon>Actinomycetota</taxon>
        <taxon>Actinomycetes</taxon>
        <taxon>Kitasatosporales</taxon>
        <taxon>Streptomycetaceae</taxon>
        <taxon>Streptomyces</taxon>
    </lineage>
</organism>